<name>A0A8J2T2Y7_9STRA</name>
<evidence type="ECO:0000313" key="8">
    <source>
        <dbReference type="Proteomes" id="UP000789595"/>
    </source>
</evidence>
<keyword evidence="5 6" id="KW-0472">Membrane</keyword>
<organism evidence="7 8">
    <name type="scientific">Pelagomonas calceolata</name>
    <dbReference type="NCBI Taxonomy" id="35677"/>
    <lineage>
        <taxon>Eukaryota</taxon>
        <taxon>Sar</taxon>
        <taxon>Stramenopiles</taxon>
        <taxon>Ochrophyta</taxon>
        <taxon>Pelagophyceae</taxon>
        <taxon>Pelagomonadales</taxon>
        <taxon>Pelagomonadaceae</taxon>
        <taxon>Pelagomonas</taxon>
    </lineage>
</organism>
<evidence type="ECO:0000256" key="5">
    <source>
        <dbReference type="ARBA" id="ARBA00023136"/>
    </source>
</evidence>
<keyword evidence="8" id="KW-1185">Reference proteome</keyword>
<evidence type="ECO:0000256" key="2">
    <source>
        <dbReference type="ARBA" id="ARBA00022448"/>
    </source>
</evidence>
<dbReference type="InterPro" id="IPR051068">
    <property type="entry name" value="MFS_Domain-Containing_Protein"/>
</dbReference>
<dbReference type="PANTHER" id="PTHR23510">
    <property type="entry name" value="INNER MEMBRANE TRANSPORT PROTEIN YAJR"/>
    <property type="match status" value="1"/>
</dbReference>
<dbReference type="AlphaFoldDB" id="A0A8J2T2Y7"/>
<feature type="transmembrane region" description="Helical" evidence="6">
    <location>
        <begin position="347"/>
        <end position="366"/>
    </location>
</feature>
<evidence type="ECO:0000256" key="1">
    <source>
        <dbReference type="ARBA" id="ARBA00004127"/>
    </source>
</evidence>
<feature type="transmembrane region" description="Helical" evidence="6">
    <location>
        <begin position="21"/>
        <end position="39"/>
    </location>
</feature>
<dbReference type="GO" id="GO:0012505">
    <property type="term" value="C:endomembrane system"/>
    <property type="evidence" value="ECO:0007669"/>
    <property type="project" value="UniProtKB-SubCell"/>
</dbReference>
<protein>
    <submittedName>
        <fullName evidence="7">Uncharacterized protein</fullName>
    </submittedName>
</protein>
<comment type="caution">
    <text evidence="7">The sequence shown here is derived from an EMBL/GenBank/DDBJ whole genome shotgun (WGS) entry which is preliminary data.</text>
</comment>
<sequence>MSEKVASTPKPDEESTAVKRALLFMYWVAALLGSDYVFTLSSGPNYFTRIDTGGAFDMRDSEPTKAANTQFSNAWTVWAAGQFVGSVLSRALSGALGWRPALFVYVVLMLAGNLMYVLADPSVAGSIRLAIAGKFVDGLGCGATALGIGYIPTVSAHPKVASWRMSTFRLFVSVGMVAATGSSIGLGHARFSAGVQYNPGNSPAAVQALASLVTLPCVWALVVEPAGARTKRSLNPFAGWRETGVWTRQTCTWLVFVFCYGLATSAANYFGPVFLAEQRWHQPKISLWLFLFQVAGLGSGLVAEVLLERTPLEHYDCIAAGSAAVAVGLGLMLVGQSRPSMTYVETYFLAGYLTLAGASTVFSMGLSPAYKGILPKTAFATMMSAYKASVDVGKIPGPRWSNFVQQHLDNEYIAYVPLIVAFSLIAAFVVAGRPFLTRPYAATTKVGAAESC</sequence>
<proteinExistence type="predicted"/>
<feature type="transmembrane region" description="Helical" evidence="6">
    <location>
        <begin position="102"/>
        <end position="119"/>
    </location>
</feature>
<dbReference type="InterPro" id="IPR036259">
    <property type="entry name" value="MFS_trans_sf"/>
</dbReference>
<comment type="subcellular location">
    <subcellularLocation>
        <location evidence="1">Endomembrane system</location>
        <topology evidence="1">Multi-pass membrane protein</topology>
    </subcellularLocation>
</comment>
<dbReference type="GO" id="GO:0005765">
    <property type="term" value="C:lysosomal membrane"/>
    <property type="evidence" value="ECO:0007669"/>
    <property type="project" value="TreeGrafter"/>
</dbReference>
<feature type="transmembrane region" description="Helical" evidence="6">
    <location>
        <begin position="131"/>
        <end position="151"/>
    </location>
</feature>
<evidence type="ECO:0000256" key="4">
    <source>
        <dbReference type="ARBA" id="ARBA00022989"/>
    </source>
</evidence>
<keyword evidence="3 6" id="KW-0812">Transmembrane</keyword>
<keyword evidence="2" id="KW-0813">Transport</keyword>
<gene>
    <name evidence="7" type="ORF">PECAL_6P14740</name>
</gene>
<dbReference type="SUPFAM" id="SSF103473">
    <property type="entry name" value="MFS general substrate transporter"/>
    <property type="match status" value="1"/>
</dbReference>
<feature type="transmembrane region" description="Helical" evidence="6">
    <location>
        <begin position="171"/>
        <end position="191"/>
    </location>
</feature>
<keyword evidence="4 6" id="KW-1133">Transmembrane helix</keyword>
<evidence type="ECO:0000313" key="7">
    <source>
        <dbReference type="EMBL" id="CAH0379836.1"/>
    </source>
</evidence>
<dbReference type="EMBL" id="CAKKNE010000006">
    <property type="protein sequence ID" value="CAH0379836.1"/>
    <property type="molecule type" value="Genomic_DNA"/>
</dbReference>
<dbReference type="InterPro" id="IPR005828">
    <property type="entry name" value="MFS_sugar_transport-like"/>
</dbReference>
<evidence type="ECO:0000256" key="3">
    <source>
        <dbReference type="ARBA" id="ARBA00022692"/>
    </source>
</evidence>
<feature type="transmembrane region" description="Helical" evidence="6">
    <location>
        <begin position="287"/>
        <end position="306"/>
    </location>
</feature>
<accession>A0A8J2T2Y7</accession>
<dbReference type="PANTHER" id="PTHR23510:SF3">
    <property type="entry name" value="MAJOR FACILITATOR SUPERFAMILY DOMAIN-CONTAINING PROTEIN 8"/>
    <property type="match status" value="1"/>
</dbReference>
<dbReference type="Pfam" id="PF00083">
    <property type="entry name" value="Sugar_tr"/>
    <property type="match status" value="1"/>
</dbReference>
<reference evidence="7" key="1">
    <citation type="submission" date="2021-11" db="EMBL/GenBank/DDBJ databases">
        <authorList>
            <consortium name="Genoscope - CEA"/>
            <person name="William W."/>
        </authorList>
    </citation>
    <scope>NUCLEOTIDE SEQUENCE</scope>
</reference>
<evidence type="ECO:0000256" key="6">
    <source>
        <dbReference type="SAM" id="Phobius"/>
    </source>
</evidence>
<dbReference type="OrthoDB" id="370281at2759"/>
<feature type="transmembrane region" description="Helical" evidence="6">
    <location>
        <begin position="203"/>
        <end position="222"/>
    </location>
</feature>
<dbReference type="GO" id="GO:0022857">
    <property type="term" value="F:transmembrane transporter activity"/>
    <property type="evidence" value="ECO:0007669"/>
    <property type="project" value="InterPro"/>
</dbReference>
<feature type="transmembrane region" description="Helical" evidence="6">
    <location>
        <begin position="412"/>
        <end position="431"/>
    </location>
</feature>
<dbReference type="Proteomes" id="UP000789595">
    <property type="component" value="Unassembled WGS sequence"/>
</dbReference>
<feature type="transmembrane region" description="Helical" evidence="6">
    <location>
        <begin position="253"/>
        <end position="275"/>
    </location>
</feature>
<dbReference type="Gene3D" id="1.20.1250.20">
    <property type="entry name" value="MFS general substrate transporter like domains"/>
    <property type="match status" value="1"/>
</dbReference>